<evidence type="ECO:0000256" key="4">
    <source>
        <dbReference type="ARBA" id="ARBA00022723"/>
    </source>
</evidence>
<dbReference type="Proteomes" id="UP001210211">
    <property type="component" value="Unassembled WGS sequence"/>
</dbReference>
<accession>A0AAD6EYF3</accession>
<keyword evidence="7" id="KW-0862">Zinc</keyword>
<dbReference type="SUPFAM" id="SSF57850">
    <property type="entry name" value="RING/U-box"/>
    <property type="match status" value="1"/>
</dbReference>
<dbReference type="GO" id="GO:0008270">
    <property type="term" value="F:zinc ion binding"/>
    <property type="evidence" value="ECO:0007669"/>
    <property type="project" value="UniProtKB-KW"/>
</dbReference>
<organism evidence="10 11">
    <name type="scientific">Rhynchospora tenuis</name>
    <dbReference type="NCBI Taxonomy" id="198213"/>
    <lineage>
        <taxon>Eukaryota</taxon>
        <taxon>Viridiplantae</taxon>
        <taxon>Streptophyta</taxon>
        <taxon>Embryophyta</taxon>
        <taxon>Tracheophyta</taxon>
        <taxon>Spermatophyta</taxon>
        <taxon>Magnoliopsida</taxon>
        <taxon>Liliopsida</taxon>
        <taxon>Poales</taxon>
        <taxon>Cyperaceae</taxon>
        <taxon>Cyperoideae</taxon>
        <taxon>Rhynchosporeae</taxon>
        <taxon>Rhynchospora</taxon>
    </lineage>
</organism>
<evidence type="ECO:0000256" key="5">
    <source>
        <dbReference type="ARBA" id="ARBA00022771"/>
    </source>
</evidence>
<name>A0AAD6EYF3_9POAL</name>
<dbReference type="PANTHER" id="PTHR15710:SF132">
    <property type="entry name" value="E3 UBIQUITIN-PROTEIN LIGASE MPSR1"/>
    <property type="match status" value="1"/>
</dbReference>
<dbReference type="PANTHER" id="PTHR15710">
    <property type="entry name" value="E3 UBIQUITIN-PROTEIN LIGASE PRAJA"/>
    <property type="match status" value="1"/>
</dbReference>
<dbReference type="Pfam" id="PF13639">
    <property type="entry name" value="zf-RING_2"/>
    <property type="match status" value="1"/>
</dbReference>
<dbReference type="AlphaFoldDB" id="A0AAD6EYF3"/>
<protein>
    <recommendedName>
        <fullName evidence="2">RING-type E3 ubiquitin transferase</fullName>
        <ecNumber evidence="2">2.3.2.27</ecNumber>
    </recommendedName>
</protein>
<sequence>MTEYDIWELLTNNENMAMLPREAHSLFESIRAAMRGSAGEASAPASRASIESLAVVTNSHDKEKSEEECPICLEKLFNHEKGEEVREMPCKHIYHGGCIKAWLGINSSCPVCRYQMPDEEEEEDEWEDEDYINIGFWMLIPH</sequence>
<dbReference type="InterPro" id="IPR001841">
    <property type="entry name" value="Znf_RING"/>
</dbReference>
<dbReference type="InterPro" id="IPR013083">
    <property type="entry name" value="Znf_RING/FYVE/PHD"/>
</dbReference>
<comment type="catalytic activity">
    <reaction evidence="1">
        <text>S-ubiquitinyl-[E2 ubiquitin-conjugating enzyme]-L-cysteine + [acceptor protein]-L-lysine = [E2 ubiquitin-conjugating enzyme]-L-cysteine + N(6)-ubiquitinyl-[acceptor protein]-L-lysine.</text>
        <dbReference type="EC" id="2.3.2.27"/>
    </reaction>
</comment>
<dbReference type="GO" id="GO:0061630">
    <property type="term" value="F:ubiquitin protein ligase activity"/>
    <property type="evidence" value="ECO:0007669"/>
    <property type="project" value="UniProtKB-EC"/>
</dbReference>
<dbReference type="FunFam" id="3.30.40.10:FF:000127">
    <property type="entry name" value="E3 ubiquitin-protein ligase RNF181"/>
    <property type="match status" value="1"/>
</dbReference>
<dbReference type="EMBL" id="JAMRDG010000001">
    <property type="protein sequence ID" value="KAJ3705852.1"/>
    <property type="molecule type" value="Genomic_DNA"/>
</dbReference>
<evidence type="ECO:0000313" key="11">
    <source>
        <dbReference type="Proteomes" id="UP001210211"/>
    </source>
</evidence>
<keyword evidence="4" id="KW-0479">Metal-binding</keyword>
<dbReference type="SMART" id="SM00184">
    <property type="entry name" value="RING"/>
    <property type="match status" value="1"/>
</dbReference>
<keyword evidence="3" id="KW-0808">Transferase</keyword>
<dbReference type="Gene3D" id="3.30.40.10">
    <property type="entry name" value="Zinc/RING finger domain, C3HC4 (zinc finger)"/>
    <property type="match status" value="1"/>
</dbReference>
<evidence type="ECO:0000256" key="6">
    <source>
        <dbReference type="ARBA" id="ARBA00022786"/>
    </source>
</evidence>
<dbReference type="GO" id="GO:0016567">
    <property type="term" value="P:protein ubiquitination"/>
    <property type="evidence" value="ECO:0007669"/>
    <property type="project" value="UniProtKB-ARBA"/>
</dbReference>
<dbReference type="EC" id="2.3.2.27" evidence="2"/>
<evidence type="ECO:0000313" key="10">
    <source>
        <dbReference type="EMBL" id="KAJ3705852.1"/>
    </source>
</evidence>
<keyword evidence="11" id="KW-1185">Reference proteome</keyword>
<dbReference type="PROSITE" id="PS50089">
    <property type="entry name" value="ZF_RING_2"/>
    <property type="match status" value="1"/>
</dbReference>
<keyword evidence="5 8" id="KW-0863">Zinc-finger</keyword>
<keyword evidence="6" id="KW-0833">Ubl conjugation pathway</keyword>
<reference evidence="10 11" key="1">
    <citation type="journal article" date="2022" name="Cell">
        <title>Repeat-based holocentromeres influence genome architecture and karyotype evolution.</title>
        <authorList>
            <person name="Hofstatter P.G."/>
            <person name="Thangavel G."/>
            <person name="Lux T."/>
            <person name="Neumann P."/>
            <person name="Vondrak T."/>
            <person name="Novak P."/>
            <person name="Zhang M."/>
            <person name="Costa L."/>
            <person name="Castellani M."/>
            <person name="Scott A."/>
            <person name="Toegelov H."/>
            <person name="Fuchs J."/>
            <person name="Mata-Sucre Y."/>
            <person name="Dias Y."/>
            <person name="Vanzela A.L.L."/>
            <person name="Huettel B."/>
            <person name="Almeida C.C.S."/>
            <person name="Simkova H."/>
            <person name="Souza G."/>
            <person name="Pedrosa-Harand A."/>
            <person name="Macas J."/>
            <person name="Mayer K.F.X."/>
            <person name="Houben A."/>
            <person name="Marques A."/>
        </authorList>
    </citation>
    <scope>NUCLEOTIDE SEQUENCE [LARGE SCALE GENOMIC DNA]</scope>
    <source>
        <strain evidence="10">RhyTen1mFocal</strain>
    </source>
</reference>
<evidence type="ECO:0000256" key="1">
    <source>
        <dbReference type="ARBA" id="ARBA00000900"/>
    </source>
</evidence>
<evidence type="ECO:0000256" key="3">
    <source>
        <dbReference type="ARBA" id="ARBA00022679"/>
    </source>
</evidence>
<proteinExistence type="predicted"/>
<evidence type="ECO:0000259" key="9">
    <source>
        <dbReference type="PROSITE" id="PS50089"/>
    </source>
</evidence>
<feature type="domain" description="RING-type" evidence="9">
    <location>
        <begin position="69"/>
        <end position="113"/>
    </location>
</feature>
<comment type="caution">
    <text evidence="10">The sequence shown here is derived from an EMBL/GenBank/DDBJ whole genome shotgun (WGS) entry which is preliminary data.</text>
</comment>
<evidence type="ECO:0000256" key="7">
    <source>
        <dbReference type="ARBA" id="ARBA00022833"/>
    </source>
</evidence>
<evidence type="ECO:0000256" key="8">
    <source>
        <dbReference type="PROSITE-ProRule" id="PRU00175"/>
    </source>
</evidence>
<gene>
    <name evidence="10" type="ORF">LUZ61_009557</name>
</gene>
<dbReference type="GO" id="GO:0005737">
    <property type="term" value="C:cytoplasm"/>
    <property type="evidence" value="ECO:0007669"/>
    <property type="project" value="TreeGrafter"/>
</dbReference>
<evidence type="ECO:0000256" key="2">
    <source>
        <dbReference type="ARBA" id="ARBA00012483"/>
    </source>
</evidence>